<protein>
    <submittedName>
        <fullName evidence="1">Uncharacterized protein</fullName>
    </submittedName>
</protein>
<dbReference type="AlphaFoldDB" id="A0A0R1RMU2"/>
<dbReference type="OrthoDB" id="2320470at2"/>
<gene>
    <name evidence="1" type="ORF">FC69_GL000363</name>
</gene>
<sequence length="101" mass="11237">MTEQYQQTKSMMLALFDVAAHASQTETISTSLIEAQQALLSIEQLFSGLTEQQQVTEQPQYHQLIGAASALNLTLIKSLDHNNLTYADQIQTELTALEQLI</sequence>
<name>A0A0R1RMU2_9LACO</name>
<comment type="caution">
    <text evidence="1">The sequence shown here is derived from an EMBL/GenBank/DDBJ whole genome shotgun (WGS) entry which is preliminary data.</text>
</comment>
<dbReference type="eggNOG" id="ENOG5030AFN">
    <property type="taxonomic scope" value="Bacteria"/>
</dbReference>
<evidence type="ECO:0000313" key="2">
    <source>
        <dbReference type="Proteomes" id="UP000051264"/>
    </source>
</evidence>
<organism evidence="1 2">
    <name type="scientific">Latilactobacillus fuchuensis DSM 14340 = JCM 11249</name>
    <dbReference type="NCBI Taxonomy" id="1423747"/>
    <lineage>
        <taxon>Bacteria</taxon>
        <taxon>Bacillati</taxon>
        <taxon>Bacillota</taxon>
        <taxon>Bacilli</taxon>
        <taxon>Lactobacillales</taxon>
        <taxon>Lactobacillaceae</taxon>
        <taxon>Latilactobacillus</taxon>
    </lineage>
</organism>
<dbReference type="EMBL" id="AZEX01000070">
    <property type="protein sequence ID" value="KRL58493.1"/>
    <property type="molecule type" value="Genomic_DNA"/>
</dbReference>
<dbReference type="Proteomes" id="UP000051264">
    <property type="component" value="Unassembled WGS sequence"/>
</dbReference>
<proteinExistence type="predicted"/>
<dbReference type="PATRIC" id="fig|1423747.3.peg.371"/>
<reference evidence="1 2" key="1">
    <citation type="journal article" date="2015" name="Genome Announc.">
        <title>Expanding the biotechnology potential of lactobacilli through comparative genomics of 213 strains and associated genera.</title>
        <authorList>
            <person name="Sun Z."/>
            <person name="Harris H.M."/>
            <person name="McCann A."/>
            <person name="Guo C."/>
            <person name="Argimon S."/>
            <person name="Zhang W."/>
            <person name="Yang X."/>
            <person name="Jeffery I.B."/>
            <person name="Cooney J.C."/>
            <person name="Kagawa T.F."/>
            <person name="Liu W."/>
            <person name="Song Y."/>
            <person name="Salvetti E."/>
            <person name="Wrobel A."/>
            <person name="Rasinkangas P."/>
            <person name="Parkhill J."/>
            <person name="Rea M.C."/>
            <person name="O'Sullivan O."/>
            <person name="Ritari J."/>
            <person name="Douillard F.P."/>
            <person name="Paul Ross R."/>
            <person name="Yang R."/>
            <person name="Briner A.E."/>
            <person name="Felis G.E."/>
            <person name="de Vos W.M."/>
            <person name="Barrangou R."/>
            <person name="Klaenhammer T.R."/>
            <person name="Caufield P.W."/>
            <person name="Cui Y."/>
            <person name="Zhang H."/>
            <person name="O'Toole P.W."/>
        </authorList>
    </citation>
    <scope>NUCLEOTIDE SEQUENCE [LARGE SCALE GENOMIC DNA]</scope>
    <source>
        <strain evidence="1 2">DSM 14340</strain>
    </source>
</reference>
<accession>A0A0R1RMU2</accession>
<dbReference type="RefSeq" id="WP_025082417.1">
    <property type="nucleotide sequence ID" value="NZ_AZEX01000070.1"/>
</dbReference>
<evidence type="ECO:0000313" key="1">
    <source>
        <dbReference type="EMBL" id="KRL58493.1"/>
    </source>
</evidence>
<dbReference type="STRING" id="1423747.FC69_GL000363"/>